<evidence type="ECO:0000256" key="2">
    <source>
        <dbReference type="ARBA" id="ARBA00022448"/>
    </source>
</evidence>
<evidence type="ECO:0000256" key="9">
    <source>
        <dbReference type="RuleBase" id="RU003357"/>
    </source>
</evidence>
<feature type="domain" description="TonB-dependent receptor-like beta-barrel" evidence="11">
    <location>
        <begin position="175"/>
        <end position="652"/>
    </location>
</feature>
<dbReference type="Pfam" id="PF07715">
    <property type="entry name" value="Plug"/>
    <property type="match status" value="1"/>
</dbReference>
<evidence type="ECO:0000259" key="11">
    <source>
        <dbReference type="Pfam" id="PF00593"/>
    </source>
</evidence>
<dbReference type="EMBL" id="BMOV01000003">
    <property type="protein sequence ID" value="GGO08986.1"/>
    <property type="molecule type" value="Genomic_DNA"/>
</dbReference>
<comment type="similarity">
    <text evidence="8 9">Belongs to the TonB-dependent receptor family.</text>
</comment>
<sequence>MPSLMKKNLLACVSFVALAGSQAALAQSVDYGSLEMLFGEPVTTSATGKPQRSSEVPVPMEIVTADQISQTGATNIPDALRHVMGVDVIRWSTEGADVSVRGYNSPFNPRLLVLVNGRQVYADHFGMVFWNAIPVQMGEIRQIEVVKGPNTALFGFNAAIGVINIVTYNPMHDDVNDVRFTYGTQDTKEVSGLLTKRFENGGISMSGSYLDANAFNAGDEPRIIPDRDPSTGTFNLRGQFKLDAKSEIGFEGSWSSTKRAAFVPTFQASHPDVETFSARGSYLRDSSIGLIKANVYFNSLDHDTTVFGFGELAYQNDVLVAQVEDLFKIGTNHSFRLFGEYRHNTYKGEFGSNPFDEGVKANFDSFAASGMWDWTITDRLNFVGSGRLDVVDFSRSGFEVPGFPLTNEDFDRSLTEYTYNAGLVWRADEQTSVRFSAARGAKMMSLIEFAAAGMGPGPFPGTTFIEIGNPDLGASITESYDIGVERQIPALFSSLQANVFYTSLSKNVTVANFQPNFVAPPLFVSQPIDVGASEQIGVEVELEGAKDNLRWSANYSYIDVDDKFDLFTNGISPVGVDFERSTPKHKANAHLGYTLGAFDIDLYAQYFSKSDRIEQNPAGGLSLAPVNDVFTLSGRATYDITDWWDVTISAVAFNQKTYNPSQADAAERQAYLTTSFRW</sequence>
<dbReference type="SUPFAM" id="SSF56935">
    <property type="entry name" value="Porins"/>
    <property type="match status" value="1"/>
</dbReference>
<proteinExistence type="inferred from homology"/>
<evidence type="ECO:0008006" key="15">
    <source>
        <dbReference type="Google" id="ProtNLM"/>
    </source>
</evidence>
<evidence type="ECO:0000256" key="7">
    <source>
        <dbReference type="ARBA" id="ARBA00023237"/>
    </source>
</evidence>
<evidence type="ECO:0000259" key="12">
    <source>
        <dbReference type="Pfam" id="PF07715"/>
    </source>
</evidence>
<keyword evidence="7 8" id="KW-0998">Cell outer membrane</keyword>
<dbReference type="InterPro" id="IPR036942">
    <property type="entry name" value="Beta-barrel_TonB_sf"/>
</dbReference>
<dbReference type="InterPro" id="IPR012910">
    <property type="entry name" value="Plug_dom"/>
</dbReference>
<evidence type="ECO:0000256" key="10">
    <source>
        <dbReference type="SAM" id="SignalP"/>
    </source>
</evidence>
<evidence type="ECO:0000313" key="13">
    <source>
        <dbReference type="EMBL" id="GGO08986.1"/>
    </source>
</evidence>
<reference evidence="14" key="1">
    <citation type="journal article" date="2019" name="Int. J. Syst. Evol. Microbiol.">
        <title>The Global Catalogue of Microorganisms (GCM) 10K type strain sequencing project: providing services to taxonomists for standard genome sequencing and annotation.</title>
        <authorList>
            <consortium name="The Broad Institute Genomics Platform"/>
            <consortium name="The Broad Institute Genome Sequencing Center for Infectious Disease"/>
            <person name="Wu L."/>
            <person name="Ma J."/>
        </authorList>
    </citation>
    <scope>NUCLEOTIDE SEQUENCE [LARGE SCALE GENOMIC DNA]</scope>
    <source>
        <strain evidence="14">JCM 17843</strain>
    </source>
</reference>
<evidence type="ECO:0000256" key="3">
    <source>
        <dbReference type="ARBA" id="ARBA00022452"/>
    </source>
</evidence>
<keyword evidence="14" id="KW-1185">Reference proteome</keyword>
<gene>
    <name evidence="13" type="ORF">GCM10007972_10000</name>
</gene>
<keyword evidence="10" id="KW-0732">Signal</keyword>
<feature type="chain" id="PRO_5045079011" description="TonB-dependent receptor" evidence="10">
    <location>
        <begin position="27"/>
        <end position="678"/>
    </location>
</feature>
<dbReference type="Gene3D" id="2.170.130.10">
    <property type="entry name" value="TonB-dependent receptor, plug domain"/>
    <property type="match status" value="1"/>
</dbReference>
<evidence type="ECO:0000256" key="8">
    <source>
        <dbReference type="PROSITE-ProRule" id="PRU01360"/>
    </source>
</evidence>
<dbReference type="Proteomes" id="UP000602381">
    <property type="component" value="Unassembled WGS sequence"/>
</dbReference>
<dbReference type="PANTHER" id="PTHR30069">
    <property type="entry name" value="TONB-DEPENDENT OUTER MEMBRANE RECEPTOR"/>
    <property type="match status" value="1"/>
</dbReference>
<keyword evidence="4 8" id="KW-0812">Transmembrane</keyword>
<evidence type="ECO:0000256" key="1">
    <source>
        <dbReference type="ARBA" id="ARBA00004571"/>
    </source>
</evidence>
<evidence type="ECO:0000256" key="6">
    <source>
        <dbReference type="ARBA" id="ARBA00023136"/>
    </source>
</evidence>
<keyword evidence="2 8" id="KW-0813">Transport</keyword>
<comment type="caution">
    <text evidence="13">The sequence shown here is derived from an EMBL/GenBank/DDBJ whole genome shotgun (WGS) entry which is preliminary data.</text>
</comment>
<evidence type="ECO:0000256" key="4">
    <source>
        <dbReference type="ARBA" id="ARBA00022692"/>
    </source>
</evidence>
<dbReference type="InterPro" id="IPR037066">
    <property type="entry name" value="Plug_dom_sf"/>
</dbReference>
<evidence type="ECO:0000313" key="14">
    <source>
        <dbReference type="Proteomes" id="UP000602381"/>
    </source>
</evidence>
<feature type="domain" description="TonB-dependent receptor plug" evidence="12">
    <location>
        <begin position="54"/>
        <end position="162"/>
    </location>
</feature>
<accession>A0ABQ2LAY1</accession>
<dbReference type="Pfam" id="PF00593">
    <property type="entry name" value="TonB_dep_Rec_b-barrel"/>
    <property type="match status" value="1"/>
</dbReference>
<dbReference type="RefSeq" id="WP_188873571.1">
    <property type="nucleotide sequence ID" value="NZ_BMOV01000003.1"/>
</dbReference>
<keyword evidence="3 8" id="KW-1134">Transmembrane beta strand</keyword>
<keyword evidence="5 9" id="KW-0798">TonB box</keyword>
<organism evidence="13 14">
    <name type="scientific">Iodidimonas muriae</name>
    <dbReference type="NCBI Taxonomy" id="261467"/>
    <lineage>
        <taxon>Bacteria</taxon>
        <taxon>Pseudomonadati</taxon>
        <taxon>Pseudomonadota</taxon>
        <taxon>Alphaproteobacteria</taxon>
        <taxon>Iodidimonadales</taxon>
        <taxon>Iodidimonadaceae</taxon>
        <taxon>Iodidimonas</taxon>
    </lineage>
</organism>
<name>A0ABQ2LAY1_9PROT</name>
<comment type="subcellular location">
    <subcellularLocation>
        <location evidence="1 8">Cell outer membrane</location>
        <topology evidence="1 8">Multi-pass membrane protein</topology>
    </subcellularLocation>
</comment>
<keyword evidence="6 8" id="KW-0472">Membrane</keyword>
<dbReference type="InterPro" id="IPR000531">
    <property type="entry name" value="Beta-barrel_TonB"/>
</dbReference>
<dbReference type="PROSITE" id="PS52016">
    <property type="entry name" value="TONB_DEPENDENT_REC_3"/>
    <property type="match status" value="1"/>
</dbReference>
<dbReference type="Gene3D" id="2.40.170.20">
    <property type="entry name" value="TonB-dependent receptor, beta-barrel domain"/>
    <property type="match status" value="1"/>
</dbReference>
<dbReference type="PANTHER" id="PTHR30069:SF27">
    <property type="entry name" value="BLL4766 PROTEIN"/>
    <property type="match status" value="1"/>
</dbReference>
<protein>
    <recommendedName>
        <fullName evidence="15">TonB-dependent receptor</fullName>
    </recommendedName>
</protein>
<feature type="signal peptide" evidence="10">
    <location>
        <begin position="1"/>
        <end position="26"/>
    </location>
</feature>
<dbReference type="InterPro" id="IPR039426">
    <property type="entry name" value="TonB-dep_rcpt-like"/>
</dbReference>
<evidence type="ECO:0000256" key="5">
    <source>
        <dbReference type="ARBA" id="ARBA00023077"/>
    </source>
</evidence>